<dbReference type="EMBL" id="CP019471">
    <property type="protein sequence ID" value="UQC73531.1"/>
    <property type="molecule type" value="Genomic_DNA"/>
</dbReference>
<sequence>MPLISPSQARALVTVVLVLHASFPDQGRVLDSWTVRCLRPSLPMCRLSECLTMEHGCDSPCLSLPQHHQECRKAKHPTQAPRKHA</sequence>
<dbReference type="AlphaFoldDB" id="A0A9Q8S9A0"/>
<protein>
    <submittedName>
        <fullName evidence="1">Uncharacterized protein</fullName>
    </submittedName>
</protein>
<accession>A0A9Q8S9A0</accession>
<dbReference type="Proteomes" id="UP000830671">
    <property type="component" value="Chromosome 1"/>
</dbReference>
<dbReference type="RefSeq" id="XP_049135185.1">
    <property type="nucleotide sequence ID" value="XM_049279228.1"/>
</dbReference>
<evidence type="ECO:0000313" key="1">
    <source>
        <dbReference type="EMBL" id="UQC73531.1"/>
    </source>
</evidence>
<dbReference type="KEGG" id="clup:CLUP02_00176"/>
<keyword evidence="2" id="KW-1185">Reference proteome</keyword>
<proteinExistence type="predicted"/>
<reference evidence="1" key="1">
    <citation type="journal article" date="2021" name="Mol. Plant Microbe Interact.">
        <title>Complete Genome Sequence of the Plant-Pathogenic Fungus Colletotrichum lupini.</title>
        <authorList>
            <person name="Baroncelli R."/>
            <person name="Pensec F."/>
            <person name="Da Lio D."/>
            <person name="Boufleur T."/>
            <person name="Vicente I."/>
            <person name="Sarrocco S."/>
            <person name="Picot A."/>
            <person name="Baraldi E."/>
            <person name="Sukno S."/>
            <person name="Thon M."/>
            <person name="Le Floch G."/>
        </authorList>
    </citation>
    <scope>NUCLEOTIDE SEQUENCE</scope>
    <source>
        <strain evidence="1">IMI 504893</strain>
    </source>
</reference>
<dbReference type="GeneID" id="73334238"/>
<name>A0A9Q8S9A0_9PEZI</name>
<gene>
    <name evidence="1" type="ORF">CLUP02_00176</name>
</gene>
<organism evidence="1 2">
    <name type="scientific">Colletotrichum lupini</name>
    <dbReference type="NCBI Taxonomy" id="145971"/>
    <lineage>
        <taxon>Eukaryota</taxon>
        <taxon>Fungi</taxon>
        <taxon>Dikarya</taxon>
        <taxon>Ascomycota</taxon>
        <taxon>Pezizomycotina</taxon>
        <taxon>Sordariomycetes</taxon>
        <taxon>Hypocreomycetidae</taxon>
        <taxon>Glomerellales</taxon>
        <taxon>Glomerellaceae</taxon>
        <taxon>Colletotrichum</taxon>
        <taxon>Colletotrichum acutatum species complex</taxon>
    </lineage>
</organism>
<evidence type="ECO:0000313" key="2">
    <source>
        <dbReference type="Proteomes" id="UP000830671"/>
    </source>
</evidence>